<dbReference type="Gene3D" id="1.10.260.40">
    <property type="entry name" value="lambda repressor-like DNA-binding domains"/>
    <property type="match status" value="1"/>
</dbReference>
<dbReference type="GO" id="GO:0003677">
    <property type="term" value="F:DNA binding"/>
    <property type="evidence" value="ECO:0007669"/>
    <property type="project" value="InterPro"/>
</dbReference>
<reference evidence="3" key="1">
    <citation type="submission" date="2015-10" db="EMBL/GenBank/DDBJ databases">
        <title>Genome of Paenibacillus bovis sp. nov.</title>
        <authorList>
            <person name="Wu Z."/>
            <person name="Gao C."/>
            <person name="Liu Z."/>
            <person name="Zheng H."/>
        </authorList>
    </citation>
    <scope>NUCLEOTIDE SEQUENCE [LARGE SCALE GENOMIC DNA]</scope>
    <source>
        <strain evidence="3">BD3526</strain>
    </source>
</reference>
<dbReference type="SMART" id="SM00530">
    <property type="entry name" value="HTH_XRE"/>
    <property type="match status" value="1"/>
</dbReference>
<dbReference type="Proteomes" id="UP000078148">
    <property type="component" value="Chromosome"/>
</dbReference>
<keyword evidence="3" id="KW-1185">Reference proteome</keyword>
<dbReference type="STRING" id="1616788.AR543_06665"/>
<dbReference type="KEGG" id="pbv:AR543_06665"/>
<evidence type="ECO:0000313" key="3">
    <source>
        <dbReference type="Proteomes" id="UP000078148"/>
    </source>
</evidence>
<protein>
    <recommendedName>
        <fullName evidence="1">HTH cro/C1-type domain-containing protein</fullName>
    </recommendedName>
</protein>
<reference evidence="2 3" key="2">
    <citation type="journal article" date="2016" name="Int. J. Syst. Evol. Microbiol.">
        <title>Paenibacillus bovis sp. nov., isolated from raw yak (Bos grunniens) milk.</title>
        <authorList>
            <person name="Gao C."/>
            <person name="Han J."/>
            <person name="Liu Z."/>
            <person name="Xu X."/>
            <person name="Hang F."/>
            <person name="Wu Z."/>
        </authorList>
    </citation>
    <scope>NUCLEOTIDE SEQUENCE [LARGE SCALE GENOMIC DNA]</scope>
    <source>
        <strain evidence="2 3">BD3526</strain>
    </source>
</reference>
<dbReference type="InterPro" id="IPR001387">
    <property type="entry name" value="Cro/C1-type_HTH"/>
</dbReference>
<sequence length="68" mass="7595">MSISLNDAEQLAIARKRRKLSQGQLAELIGSYQTRISRLENSRHKPTADEQALIEKVLDTVIWSTAGS</sequence>
<dbReference type="RefSeq" id="WP_060532899.1">
    <property type="nucleotide sequence ID" value="NZ_CP013023.1"/>
</dbReference>
<dbReference type="OrthoDB" id="2643546at2"/>
<dbReference type="EMBL" id="CP013023">
    <property type="protein sequence ID" value="ANF95713.1"/>
    <property type="molecule type" value="Genomic_DNA"/>
</dbReference>
<dbReference type="AlphaFoldDB" id="A0A172ZDX8"/>
<accession>A0A172ZDX8</accession>
<name>A0A172ZDX8_9BACL</name>
<evidence type="ECO:0000313" key="2">
    <source>
        <dbReference type="EMBL" id="ANF95713.1"/>
    </source>
</evidence>
<proteinExistence type="predicted"/>
<dbReference type="PROSITE" id="PS50943">
    <property type="entry name" value="HTH_CROC1"/>
    <property type="match status" value="1"/>
</dbReference>
<feature type="domain" description="HTH cro/C1-type" evidence="1">
    <location>
        <begin position="11"/>
        <end position="64"/>
    </location>
</feature>
<dbReference type="Pfam" id="PF01381">
    <property type="entry name" value="HTH_3"/>
    <property type="match status" value="1"/>
</dbReference>
<organism evidence="2 3">
    <name type="scientific">Paenibacillus bovis</name>
    <dbReference type="NCBI Taxonomy" id="1616788"/>
    <lineage>
        <taxon>Bacteria</taxon>
        <taxon>Bacillati</taxon>
        <taxon>Bacillota</taxon>
        <taxon>Bacilli</taxon>
        <taxon>Bacillales</taxon>
        <taxon>Paenibacillaceae</taxon>
        <taxon>Paenibacillus</taxon>
    </lineage>
</organism>
<dbReference type="CDD" id="cd00093">
    <property type="entry name" value="HTH_XRE"/>
    <property type="match status" value="1"/>
</dbReference>
<evidence type="ECO:0000259" key="1">
    <source>
        <dbReference type="PROSITE" id="PS50943"/>
    </source>
</evidence>
<dbReference type="InterPro" id="IPR010982">
    <property type="entry name" value="Lambda_DNA-bd_dom_sf"/>
</dbReference>
<dbReference type="SUPFAM" id="SSF47413">
    <property type="entry name" value="lambda repressor-like DNA-binding domains"/>
    <property type="match status" value="1"/>
</dbReference>
<gene>
    <name evidence="2" type="ORF">AR543_06665</name>
</gene>